<sequence>MRSDAQALVDELKALRKGYGVQSGDLSARVGGMVRRVCRITDADPPPAQRAKVIATLTELVADLPDDLAGLAHAAFGLNGTADVRYEERLTRVADRVRRDPRTIRRRVDDLLERLAEAALYRPAPPPPDAGSPDHPWHTAELTTAVLLDLPVVEVFEERRIVSHRERLTELDHSVTVSEPPGAHGSVDPVAVGIDPVRGFLLGPATPVSGNRLAFRIRLPRPLGRGEAHTFSFRLRVPMKFAPHYVCTPRRPCDRFTLSVRFGVGRAPARIWRLDGEFPLELNDPVVPRAPLSADAAGEATATFTDLRPNLSYGIGWDERR</sequence>
<dbReference type="EMBL" id="RBXO01000001">
    <property type="protein sequence ID" value="RKT54077.1"/>
    <property type="molecule type" value="Genomic_DNA"/>
</dbReference>
<accession>A0A495VZA9</accession>
<keyword evidence="2" id="KW-1185">Reference proteome</keyword>
<reference evidence="1 2" key="1">
    <citation type="submission" date="2018-10" db="EMBL/GenBank/DDBJ databases">
        <title>Sequencing the genomes of 1000 actinobacteria strains.</title>
        <authorList>
            <person name="Klenk H.-P."/>
        </authorList>
    </citation>
    <scope>NUCLEOTIDE SEQUENCE [LARGE SCALE GENOMIC DNA]</scope>
    <source>
        <strain evidence="1 2">DSM 43800</strain>
    </source>
</reference>
<evidence type="ECO:0000313" key="1">
    <source>
        <dbReference type="EMBL" id="RKT54077.1"/>
    </source>
</evidence>
<gene>
    <name evidence="1" type="ORF">C8E97_2666</name>
</gene>
<protein>
    <submittedName>
        <fullName evidence="1">Uncharacterized protein</fullName>
    </submittedName>
</protein>
<organism evidence="1 2">
    <name type="scientific">Saccharothrix australiensis</name>
    <dbReference type="NCBI Taxonomy" id="2072"/>
    <lineage>
        <taxon>Bacteria</taxon>
        <taxon>Bacillati</taxon>
        <taxon>Actinomycetota</taxon>
        <taxon>Actinomycetes</taxon>
        <taxon>Pseudonocardiales</taxon>
        <taxon>Pseudonocardiaceae</taxon>
        <taxon>Saccharothrix</taxon>
    </lineage>
</organism>
<dbReference type="AlphaFoldDB" id="A0A495VZA9"/>
<dbReference type="RefSeq" id="WP_147455093.1">
    <property type="nucleotide sequence ID" value="NZ_RBXO01000001.1"/>
</dbReference>
<dbReference type="OrthoDB" id="3805675at2"/>
<evidence type="ECO:0000313" key="2">
    <source>
        <dbReference type="Proteomes" id="UP000282084"/>
    </source>
</evidence>
<name>A0A495VZA9_9PSEU</name>
<proteinExistence type="predicted"/>
<dbReference type="Proteomes" id="UP000282084">
    <property type="component" value="Unassembled WGS sequence"/>
</dbReference>
<comment type="caution">
    <text evidence="1">The sequence shown here is derived from an EMBL/GenBank/DDBJ whole genome shotgun (WGS) entry which is preliminary data.</text>
</comment>